<evidence type="ECO:0000313" key="2">
    <source>
        <dbReference type="Proteomes" id="UP000031668"/>
    </source>
</evidence>
<reference evidence="1 2" key="1">
    <citation type="journal article" date="2014" name="Genome Biol. Evol.">
        <title>The genome of the myxosporean Thelohanellus kitauei shows adaptations to nutrient acquisition within its fish host.</title>
        <authorList>
            <person name="Yang Y."/>
            <person name="Xiong J."/>
            <person name="Zhou Z."/>
            <person name="Huo F."/>
            <person name="Miao W."/>
            <person name="Ran C."/>
            <person name="Liu Y."/>
            <person name="Zhang J."/>
            <person name="Feng J."/>
            <person name="Wang M."/>
            <person name="Wang M."/>
            <person name="Wang L."/>
            <person name="Yao B."/>
        </authorList>
    </citation>
    <scope>NUCLEOTIDE SEQUENCE [LARGE SCALE GENOMIC DNA]</scope>
    <source>
        <strain evidence="1">Wuqing</strain>
    </source>
</reference>
<protein>
    <submittedName>
        <fullName evidence="1">Uncharacterized protein</fullName>
    </submittedName>
</protein>
<dbReference type="AlphaFoldDB" id="A0A0C2MI66"/>
<gene>
    <name evidence="1" type="ORF">RF11_07755</name>
</gene>
<comment type="caution">
    <text evidence="1">The sequence shown here is derived from an EMBL/GenBank/DDBJ whole genome shotgun (WGS) entry which is preliminary data.</text>
</comment>
<sequence length="145" mass="16872">MTRKPFLKTYVTFATICDIQNIELNTLLTVKISKKNSSKQLVKSHTFEKLKKTIKRAKNTTSRIHDLNNLLPKYLSDVILSATERLFNISKDGDTNENIYYANKIVGKVNRIAHDLFDDDFINDVSIRVDLIRVYYSNVDQFIIR</sequence>
<name>A0A0C2MI66_THEKT</name>
<dbReference type="Proteomes" id="UP000031668">
    <property type="component" value="Unassembled WGS sequence"/>
</dbReference>
<proteinExistence type="predicted"/>
<dbReference type="EMBL" id="JWZT01004465">
    <property type="protein sequence ID" value="KII64075.1"/>
    <property type="molecule type" value="Genomic_DNA"/>
</dbReference>
<keyword evidence="2" id="KW-1185">Reference proteome</keyword>
<accession>A0A0C2MI66</accession>
<organism evidence="1 2">
    <name type="scientific">Thelohanellus kitauei</name>
    <name type="common">Myxosporean</name>
    <dbReference type="NCBI Taxonomy" id="669202"/>
    <lineage>
        <taxon>Eukaryota</taxon>
        <taxon>Metazoa</taxon>
        <taxon>Cnidaria</taxon>
        <taxon>Myxozoa</taxon>
        <taxon>Myxosporea</taxon>
        <taxon>Bivalvulida</taxon>
        <taxon>Platysporina</taxon>
        <taxon>Myxobolidae</taxon>
        <taxon>Thelohanellus</taxon>
    </lineage>
</organism>
<evidence type="ECO:0000313" key="1">
    <source>
        <dbReference type="EMBL" id="KII64075.1"/>
    </source>
</evidence>